<keyword evidence="4" id="KW-1185">Reference proteome</keyword>
<evidence type="ECO:0000259" key="2">
    <source>
        <dbReference type="Pfam" id="PF20586"/>
    </source>
</evidence>
<organism evidence="3 4">
    <name type="scientific">Alicyclobacillus cycloheptanicus</name>
    <dbReference type="NCBI Taxonomy" id="1457"/>
    <lineage>
        <taxon>Bacteria</taxon>
        <taxon>Bacillati</taxon>
        <taxon>Bacillota</taxon>
        <taxon>Bacilli</taxon>
        <taxon>Bacillales</taxon>
        <taxon>Alicyclobacillaceae</taxon>
        <taxon>Alicyclobacillus</taxon>
    </lineage>
</organism>
<dbReference type="EMBL" id="JAUSTP010000001">
    <property type="protein sequence ID" value="MDQ0188260.1"/>
    <property type="molecule type" value="Genomic_DNA"/>
</dbReference>
<evidence type="ECO:0000256" key="1">
    <source>
        <dbReference type="SAM" id="Coils"/>
    </source>
</evidence>
<gene>
    <name evidence="3" type="ORF">J2S03_000064</name>
</gene>
<proteinExistence type="predicted"/>
<keyword evidence="1" id="KW-0175">Coiled coil</keyword>
<protein>
    <recommendedName>
        <fullName evidence="2">DUF6788 domain-containing protein</fullName>
    </recommendedName>
</protein>
<feature type="domain" description="DUF6788" evidence="2">
    <location>
        <begin position="9"/>
        <end position="57"/>
    </location>
</feature>
<dbReference type="InterPro" id="IPR046738">
    <property type="entry name" value="DUF6788"/>
</dbReference>
<comment type="caution">
    <text evidence="3">The sequence shown here is derived from an EMBL/GenBank/DDBJ whole genome shotgun (WGS) entry which is preliminary data.</text>
</comment>
<evidence type="ECO:0000313" key="3">
    <source>
        <dbReference type="EMBL" id="MDQ0188260.1"/>
    </source>
</evidence>
<accession>A0ABT9XD88</accession>
<feature type="coiled-coil region" evidence="1">
    <location>
        <begin position="58"/>
        <end position="92"/>
    </location>
</feature>
<evidence type="ECO:0000313" key="4">
    <source>
        <dbReference type="Proteomes" id="UP001232973"/>
    </source>
</evidence>
<reference evidence="3 4" key="1">
    <citation type="submission" date="2023-07" db="EMBL/GenBank/DDBJ databases">
        <title>Genomic Encyclopedia of Type Strains, Phase IV (KMG-IV): sequencing the most valuable type-strain genomes for metagenomic binning, comparative biology and taxonomic classification.</title>
        <authorList>
            <person name="Goeker M."/>
        </authorList>
    </citation>
    <scope>NUCLEOTIDE SEQUENCE [LARGE SCALE GENOMIC DNA]</scope>
    <source>
        <strain evidence="3 4">DSM 4006</strain>
    </source>
</reference>
<name>A0ABT9XD88_9BACL</name>
<sequence length="211" mass="24011">MAVHIDGWSVVPQYRKCGKGNCKVCHTGKGHGPYYYGTRLQNGKRCSKYFGQSLPDTQDDTQDEIRPLQQELAEAKRLIAVLQAENATLRKQLQPTSVRAAEELSQADVEQIWARVVKNAGDMSENVLQTAYSSLIRGLFGKGNTYTRLHTGRGGRPYVCPFRGPRFRYKDPVRLVETAAKWIIINEQIRQDNKAELRKKREAIERYGTLI</sequence>
<dbReference type="Proteomes" id="UP001232973">
    <property type="component" value="Unassembled WGS sequence"/>
</dbReference>
<dbReference type="Pfam" id="PF20586">
    <property type="entry name" value="DUF6788"/>
    <property type="match status" value="1"/>
</dbReference>
<dbReference type="RefSeq" id="WP_407654042.1">
    <property type="nucleotide sequence ID" value="NZ_CP067097.1"/>
</dbReference>